<dbReference type="Proteomes" id="UP000288859">
    <property type="component" value="Unassembled WGS sequence"/>
</dbReference>
<protein>
    <submittedName>
        <fullName evidence="1">Uncharacterized protein</fullName>
    </submittedName>
</protein>
<sequence>MSINYPEAFTLGFYKLFLIKSNYSDSYYRFEAKLDKQNSHSTTHVDSGYEIPIISGTWTWNELLGNIDAIQREIGDALVDVEWLINLELRHSSKFEEDVQTLEGLSAVIEAHGATIATYRRGLQEVLRDVQANEQDCETVQDLFQGSTAEFAQKLIKHRRETRAMSSTLQQVHNILIILAGQLLAQRTRGSSETGKRQLSQLQSETKKRAAAISRLCQRYNNADEMGSEIVRMIRKLGLTKRQGQGQASDDEVLKTRLLMNLHHLLASSTDSKRTTGAIVESRIKSRSESKSNTIAMAATAASDSTSSATSTAPTSSTAATTTTTTSGFCAASIPSIVDANTDYSTTIESAITVSIIFGNVLLSDICGFGSFVFTY</sequence>
<reference evidence="1 2" key="1">
    <citation type="submission" date="2017-03" db="EMBL/GenBank/DDBJ databases">
        <title>Genomes of endolithic fungi from Antarctica.</title>
        <authorList>
            <person name="Coleine C."/>
            <person name="Masonjones S."/>
            <person name="Stajich J.E."/>
        </authorList>
    </citation>
    <scope>NUCLEOTIDE SEQUENCE [LARGE SCALE GENOMIC DNA]</scope>
    <source>
        <strain evidence="1 2">CCFEE 6314</strain>
    </source>
</reference>
<dbReference type="VEuPathDB" id="FungiDB:PV10_04575"/>
<dbReference type="AlphaFoldDB" id="A0A438NHF4"/>
<proteinExistence type="predicted"/>
<dbReference type="OrthoDB" id="10440792at2759"/>
<comment type="caution">
    <text evidence="1">The sequence shown here is derived from an EMBL/GenBank/DDBJ whole genome shotgun (WGS) entry which is preliminary data.</text>
</comment>
<gene>
    <name evidence="1" type="ORF">B0A52_01435</name>
</gene>
<evidence type="ECO:0000313" key="1">
    <source>
        <dbReference type="EMBL" id="RVX75157.1"/>
    </source>
</evidence>
<name>A0A438NHF4_EXOME</name>
<dbReference type="EMBL" id="NAJM01000003">
    <property type="protein sequence ID" value="RVX75157.1"/>
    <property type="molecule type" value="Genomic_DNA"/>
</dbReference>
<evidence type="ECO:0000313" key="2">
    <source>
        <dbReference type="Proteomes" id="UP000288859"/>
    </source>
</evidence>
<accession>A0A438NHF4</accession>
<organism evidence="1 2">
    <name type="scientific">Exophiala mesophila</name>
    <name type="common">Black yeast-like fungus</name>
    <dbReference type="NCBI Taxonomy" id="212818"/>
    <lineage>
        <taxon>Eukaryota</taxon>
        <taxon>Fungi</taxon>
        <taxon>Dikarya</taxon>
        <taxon>Ascomycota</taxon>
        <taxon>Pezizomycotina</taxon>
        <taxon>Eurotiomycetes</taxon>
        <taxon>Chaetothyriomycetidae</taxon>
        <taxon>Chaetothyriales</taxon>
        <taxon>Herpotrichiellaceae</taxon>
        <taxon>Exophiala</taxon>
    </lineage>
</organism>